<name>A0A1A9V2S0_GLOAU</name>
<dbReference type="PRINTS" id="PR00259">
    <property type="entry name" value="TMFOUR"/>
</dbReference>
<dbReference type="Proteomes" id="UP000078200">
    <property type="component" value="Unassembled WGS sequence"/>
</dbReference>
<evidence type="ECO:0000313" key="7">
    <source>
        <dbReference type="EnsemblMetazoa" id="GAUT023896-PA"/>
    </source>
</evidence>
<reference evidence="7" key="1">
    <citation type="submission" date="2020-05" db="UniProtKB">
        <authorList>
            <consortium name="EnsemblMetazoa"/>
        </authorList>
    </citation>
    <scope>IDENTIFICATION</scope>
    <source>
        <strain evidence="7">TTRI</strain>
    </source>
</reference>
<dbReference type="STRING" id="7395.A0A1A9V2S0"/>
<evidence type="ECO:0000256" key="2">
    <source>
        <dbReference type="ARBA" id="ARBA00006840"/>
    </source>
</evidence>
<keyword evidence="4 6" id="KW-1133">Transmembrane helix</keyword>
<dbReference type="EnsemblMetazoa" id="GAUT023896-RA">
    <property type="protein sequence ID" value="GAUT023896-PA"/>
    <property type="gene ID" value="GAUT023896"/>
</dbReference>
<evidence type="ECO:0000256" key="4">
    <source>
        <dbReference type="ARBA" id="ARBA00022989"/>
    </source>
</evidence>
<evidence type="ECO:0000256" key="1">
    <source>
        <dbReference type="ARBA" id="ARBA00004141"/>
    </source>
</evidence>
<dbReference type="GO" id="GO:0005886">
    <property type="term" value="C:plasma membrane"/>
    <property type="evidence" value="ECO:0007669"/>
    <property type="project" value="TreeGrafter"/>
</dbReference>
<dbReference type="InterPro" id="IPR018499">
    <property type="entry name" value="Tetraspanin/Peripherin"/>
</dbReference>
<accession>A0A1A9V2S0</accession>
<feature type="transmembrane region" description="Helical" evidence="6">
    <location>
        <begin position="177"/>
        <end position="200"/>
    </location>
</feature>
<keyword evidence="5 6" id="KW-0472">Membrane</keyword>
<dbReference type="InterPro" id="IPR018503">
    <property type="entry name" value="Tetraspanin_CS"/>
</dbReference>
<dbReference type="Gene3D" id="1.10.1450.10">
    <property type="entry name" value="Tetraspanin"/>
    <property type="match status" value="1"/>
</dbReference>
<evidence type="ECO:0000256" key="5">
    <source>
        <dbReference type="ARBA" id="ARBA00023136"/>
    </source>
</evidence>
<dbReference type="InterPro" id="IPR008952">
    <property type="entry name" value="Tetraspanin_EC2_sf"/>
</dbReference>
<dbReference type="VEuPathDB" id="VectorBase:GAUT023896"/>
<comment type="subcellular location">
    <subcellularLocation>
        <location evidence="1">Membrane</location>
        <topology evidence="1">Multi-pass membrane protein</topology>
    </subcellularLocation>
</comment>
<keyword evidence="3 6" id="KW-0812">Transmembrane</keyword>
<dbReference type="Pfam" id="PF00335">
    <property type="entry name" value="Tetraspanin"/>
    <property type="match status" value="1"/>
</dbReference>
<comment type="similarity">
    <text evidence="2">Belongs to the tetraspanin (TM4SF) family.</text>
</comment>
<feature type="transmembrane region" description="Helical" evidence="6">
    <location>
        <begin position="43"/>
        <end position="64"/>
    </location>
</feature>
<evidence type="ECO:0000313" key="8">
    <source>
        <dbReference type="Proteomes" id="UP000078200"/>
    </source>
</evidence>
<protein>
    <submittedName>
        <fullName evidence="7">Tetraspanin</fullName>
    </submittedName>
</protein>
<evidence type="ECO:0000256" key="3">
    <source>
        <dbReference type="ARBA" id="ARBA00022692"/>
    </source>
</evidence>
<feature type="transmembrane region" description="Helical" evidence="6">
    <location>
        <begin position="69"/>
        <end position="88"/>
    </location>
</feature>
<dbReference type="PROSITE" id="PS00421">
    <property type="entry name" value="TM4_1"/>
    <property type="match status" value="1"/>
</dbReference>
<dbReference type="AlphaFoldDB" id="A0A1A9V2S0"/>
<dbReference type="CDD" id="cd03127">
    <property type="entry name" value="tetraspanin_LEL"/>
    <property type="match status" value="1"/>
</dbReference>
<dbReference type="SUPFAM" id="SSF48652">
    <property type="entry name" value="Tetraspanin"/>
    <property type="match status" value="1"/>
</dbReference>
<dbReference type="PANTHER" id="PTHR19282">
    <property type="entry name" value="TETRASPANIN"/>
    <property type="match status" value="1"/>
</dbReference>
<evidence type="ECO:0000256" key="6">
    <source>
        <dbReference type="SAM" id="Phobius"/>
    </source>
</evidence>
<organism evidence="7 8">
    <name type="scientific">Glossina austeni</name>
    <name type="common">Savannah tsetse fly</name>
    <dbReference type="NCBI Taxonomy" id="7395"/>
    <lineage>
        <taxon>Eukaryota</taxon>
        <taxon>Metazoa</taxon>
        <taxon>Ecdysozoa</taxon>
        <taxon>Arthropoda</taxon>
        <taxon>Hexapoda</taxon>
        <taxon>Insecta</taxon>
        <taxon>Pterygota</taxon>
        <taxon>Neoptera</taxon>
        <taxon>Endopterygota</taxon>
        <taxon>Diptera</taxon>
        <taxon>Brachycera</taxon>
        <taxon>Muscomorpha</taxon>
        <taxon>Hippoboscoidea</taxon>
        <taxon>Glossinidae</taxon>
        <taxon>Glossina</taxon>
    </lineage>
</organism>
<keyword evidence="8" id="KW-1185">Reference proteome</keyword>
<sequence length="209" mass="23610">MGCAATTVKISSIILNLIMAIFAICAIIWISFNPDYIQEQLAIIVYIACSLIVFFAFLGCFAAVRESMCLMATCAVFLLLLAIVQIVFTSNDISEGGMRNGFSIVNDAWESNSMDEIQIEHECCGKTSANDYVVLSKPIPISCYVDQDYTKVSNLFTEGCSSKLQTYYEDEWWHCSVISWILIAFELIAFLLAVFLVINFRNTQRRMRF</sequence>
<feature type="transmembrane region" description="Helical" evidence="6">
    <location>
        <begin position="12"/>
        <end position="31"/>
    </location>
</feature>
<dbReference type="PANTHER" id="PTHR19282:SF521">
    <property type="entry name" value="IP01817P-RELATED"/>
    <property type="match status" value="1"/>
</dbReference>
<proteinExistence type="inferred from homology"/>